<feature type="compositionally biased region" description="Polar residues" evidence="13">
    <location>
        <begin position="1007"/>
        <end position="1023"/>
    </location>
</feature>
<accession>K1PYW2</accession>
<dbReference type="FunCoup" id="K1PYW2">
    <property type="interactions" value="67"/>
</dbReference>
<evidence type="ECO:0000256" key="9">
    <source>
        <dbReference type="ARBA" id="ARBA00023212"/>
    </source>
</evidence>
<evidence type="ECO:0000256" key="11">
    <source>
        <dbReference type="ARBA" id="ARBA00034464"/>
    </source>
</evidence>
<dbReference type="GO" id="GO:0034451">
    <property type="term" value="C:centriolar satellite"/>
    <property type="evidence" value="ECO:0007669"/>
    <property type="project" value="UniProtKB-SubCell"/>
</dbReference>
<keyword evidence="5" id="KW-0853">WD repeat</keyword>
<evidence type="ECO:0000256" key="3">
    <source>
        <dbReference type="ARBA" id="ARBA00014199"/>
    </source>
</evidence>
<name>K1PYW2_MAGGI</name>
<keyword evidence="10" id="KW-0966">Cell projection</keyword>
<feature type="region of interest" description="Disordered" evidence="13">
    <location>
        <begin position="1153"/>
        <end position="1174"/>
    </location>
</feature>
<evidence type="ECO:0000256" key="4">
    <source>
        <dbReference type="ARBA" id="ARBA00022490"/>
    </source>
</evidence>
<organism evidence="14">
    <name type="scientific">Magallana gigas</name>
    <name type="common">Pacific oyster</name>
    <name type="synonym">Crassostrea gigas</name>
    <dbReference type="NCBI Taxonomy" id="29159"/>
    <lineage>
        <taxon>Eukaryota</taxon>
        <taxon>Metazoa</taxon>
        <taxon>Spiralia</taxon>
        <taxon>Lophotrochozoa</taxon>
        <taxon>Mollusca</taxon>
        <taxon>Bivalvia</taxon>
        <taxon>Autobranchia</taxon>
        <taxon>Pteriomorphia</taxon>
        <taxon>Ostreida</taxon>
        <taxon>Ostreoidea</taxon>
        <taxon>Ostreidae</taxon>
        <taxon>Magallana</taxon>
    </lineage>
</organism>
<dbReference type="FunFam" id="1.10.472.80:FF:000022">
    <property type="entry name" value="TBC1 domain family, member 31"/>
    <property type="match status" value="1"/>
</dbReference>
<dbReference type="EMBL" id="JH823229">
    <property type="protein sequence ID" value="EKC29407.1"/>
    <property type="molecule type" value="Genomic_DNA"/>
</dbReference>
<feature type="region of interest" description="Disordered" evidence="13">
    <location>
        <begin position="1007"/>
        <end position="1026"/>
    </location>
</feature>
<dbReference type="InterPro" id="IPR051570">
    <property type="entry name" value="TBC1_cilium_biogenesis"/>
</dbReference>
<keyword evidence="9" id="KW-0206">Cytoskeleton</keyword>
<feature type="compositionally biased region" description="Basic residues" evidence="13">
    <location>
        <begin position="10"/>
        <end position="19"/>
    </location>
</feature>
<proteinExistence type="predicted"/>
<evidence type="ECO:0000313" key="14">
    <source>
        <dbReference type="EMBL" id="EKC29407.1"/>
    </source>
</evidence>
<dbReference type="HOGENOM" id="CLU_003330_0_0_1"/>
<evidence type="ECO:0000256" key="5">
    <source>
        <dbReference type="ARBA" id="ARBA00022574"/>
    </source>
</evidence>
<dbReference type="SUPFAM" id="SSF47923">
    <property type="entry name" value="Ypt/Rab-GAP domain of gyp1p"/>
    <property type="match status" value="1"/>
</dbReference>
<evidence type="ECO:0000256" key="12">
    <source>
        <dbReference type="SAM" id="Coils"/>
    </source>
</evidence>
<dbReference type="PANTHER" id="PTHR19853:SF1">
    <property type="entry name" value="TBC1 DOMAIN FAMILY MEMBER 31"/>
    <property type="match status" value="1"/>
</dbReference>
<dbReference type="GO" id="GO:0060271">
    <property type="term" value="P:cilium assembly"/>
    <property type="evidence" value="ECO:0007669"/>
    <property type="project" value="UniProtKB-ARBA"/>
</dbReference>
<evidence type="ECO:0000256" key="13">
    <source>
        <dbReference type="SAM" id="MobiDB-lite"/>
    </source>
</evidence>
<dbReference type="GO" id="GO:0036064">
    <property type="term" value="C:ciliary basal body"/>
    <property type="evidence" value="ECO:0007669"/>
    <property type="project" value="TreeGrafter"/>
</dbReference>
<keyword evidence="4" id="KW-0963">Cytoplasm</keyword>
<evidence type="ECO:0000256" key="7">
    <source>
        <dbReference type="ARBA" id="ARBA00022794"/>
    </source>
</evidence>
<evidence type="ECO:0000256" key="10">
    <source>
        <dbReference type="ARBA" id="ARBA00023273"/>
    </source>
</evidence>
<dbReference type="InterPro" id="IPR015943">
    <property type="entry name" value="WD40/YVTN_repeat-like_dom_sf"/>
</dbReference>
<keyword evidence="7" id="KW-0970">Cilium biogenesis/degradation</keyword>
<dbReference type="InterPro" id="IPR035969">
    <property type="entry name" value="Rab-GAP_TBC_sf"/>
</dbReference>
<dbReference type="InterPro" id="IPR001680">
    <property type="entry name" value="WD40_rpt"/>
</dbReference>
<evidence type="ECO:0000256" key="8">
    <source>
        <dbReference type="ARBA" id="ARBA00023054"/>
    </source>
</evidence>
<evidence type="ECO:0000256" key="6">
    <source>
        <dbReference type="ARBA" id="ARBA00022737"/>
    </source>
</evidence>
<dbReference type="Gene3D" id="2.130.10.10">
    <property type="entry name" value="YVTN repeat-like/Quinoprotein amine dehydrogenase"/>
    <property type="match status" value="2"/>
</dbReference>
<feature type="region of interest" description="Disordered" evidence="13">
    <location>
        <begin position="363"/>
        <end position="392"/>
    </location>
</feature>
<feature type="region of interest" description="Disordered" evidence="13">
    <location>
        <begin position="1048"/>
        <end position="1106"/>
    </location>
</feature>
<protein>
    <recommendedName>
        <fullName evidence="3">TBC1 domain family member 31</fullName>
    </recommendedName>
</protein>
<feature type="compositionally biased region" description="Polar residues" evidence="13">
    <location>
        <begin position="1153"/>
        <end position="1169"/>
    </location>
</feature>
<reference evidence="14" key="1">
    <citation type="journal article" date="2012" name="Nature">
        <title>The oyster genome reveals stress adaptation and complexity of shell formation.</title>
        <authorList>
            <person name="Zhang G."/>
            <person name="Fang X."/>
            <person name="Guo X."/>
            <person name="Li L."/>
            <person name="Luo R."/>
            <person name="Xu F."/>
            <person name="Yang P."/>
            <person name="Zhang L."/>
            <person name="Wang X."/>
            <person name="Qi H."/>
            <person name="Xiong Z."/>
            <person name="Que H."/>
            <person name="Xie Y."/>
            <person name="Holland P.W."/>
            <person name="Paps J."/>
            <person name="Zhu Y."/>
            <person name="Wu F."/>
            <person name="Chen Y."/>
            <person name="Wang J."/>
            <person name="Peng C."/>
            <person name="Meng J."/>
            <person name="Yang L."/>
            <person name="Liu J."/>
            <person name="Wen B."/>
            <person name="Zhang N."/>
            <person name="Huang Z."/>
            <person name="Zhu Q."/>
            <person name="Feng Y."/>
            <person name="Mount A."/>
            <person name="Hedgecock D."/>
            <person name="Xu Z."/>
            <person name="Liu Y."/>
            <person name="Domazet-Loso T."/>
            <person name="Du Y."/>
            <person name="Sun X."/>
            <person name="Zhang S."/>
            <person name="Liu B."/>
            <person name="Cheng P."/>
            <person name="Jiang X."/>
            <person name="Li J."/>
            <person name="Fan D."/>
            <person name="Wang W."/>
            <person name="Fu W."/>
            <person name="Wang T."/>
            <person name="Wang B."/>
            <person name="Zhang J."/>
            <person name="Peng Z."/>
            <person name="Li Y."/>
            <person name="Li N."/>
            <person name="Wang J."/>
            <person name="Chen M."/>
            <person name="He Y."/>
            <person name="Tan F."/>
            <person name="Song X."/>
            <person name="Zheng Q."/>
            <person name="Huang R."/>
            <person name="Yang H."/>
            <person name="Du X."/>
            <person name="Chen L."/>
            <person name="Yang M."/>
            <person name="Gaffney P.M."/>
            <person name="Wang S."/>
            <person name="Luo L."/>
            <person name="She Z."/>
            <person name="Ming Y."/>
            <person name="Huang W."/>
            <person name="Zhang S."/>
            <person name="Huang B."/>
            <person name="Zhang Y."/>
            <person name="Qu T."/>
            <person name="Ni P."/>
            <person name="Miao G."/>
            <person name="Wang J."/>
            <person name="Wang Q."/>
            <person name="Steinberg C.E."/>
            <person name="Wang H."/>
            <person name="Li N."/>
            <person name="Qian L."/>
            <person name="Zhang G."/>
            <person name="Li Y."/>
            <person name="Yang H."/>
            <person name="Liu X."/>
            <person name="Wang J."/>
            <person name="Yin Y."/>
            <person name="Wang J."/>
        </authorList>
    </citation>
    <scope>NUCLEOTIDE SEQUENCE [LARGE SCALE GENOMIC DNA]</scope>
    <source>
        <strain evidence="14">05x7-T-G4-1.051#20</strain>
    </source>
</reference>
<dbReference type="Pfam" id="PF00566">
    <property type="entry name" value="RabGAP-TBC"/>
    <property type="match status" value="1"/>
</dbReference>
<dbReference type="InParanoid" id="K1PYW2"/>
<keyword evidence="6" id="KW-0677">Repeat</keyword>
<dbReference type="PANTHER" id="PTHR19853">
    <property type="entry name" value="WD REPEAT CONTAINING PROTEIN 3 WDR3"/>
    <property type="match status" value="1"/>
</dbReference>
<gene>
    <name evidence="14" type="ORF">CGI_10023796</name>
</gene>
<comment type="subcellular location">
    <subcellularLocation>
        <location evidence="1">Cytoplasm</location>
        <location evidence="1">Cytoskeleton</location>
        <location evidence="1">Cilium basal body</location>
    </subcellularLocation>
    <subcellularLocation>
        <location evidence="2">Cytoplasm</location>
        <location evidence="2">Cytoskeleton</location>
        <location evidence="2">Microtubule organizing center</location>
        <location evidence="2">Centrosome</location>
        <location evidence="2">Centriolar satellite</location>
    </subcellularLocation>
</comment>
<dbReference type="PROSITE" id="PS50086">
    <property type="entry name" value="TBC_RABGAP"/>
    <property type="match status" value="1"/>
</dbReference>
<feature type="coiled-coil region" evidence="12">
    <location>
        <begin position="797"/>
        <end position="961"/>
    </location>
</feature>
<sequence>MQSLDVCKRTSGKIWHRKPTPSTDNGLMVSITNSQSGPLTHSSRNIRFLHTSFDNTGDCFIAGDHQGNIFLFDLNKNRFALTQKCGHPCTALAYNLRRKTEFLVGLSDYSLKCFDTDTKEMVAWMKGHESAIGSISVHASGRYALTTSFDTAQLWDLDTFQRKRKLNIKEDVGIVQVFFLPLSNTIITGFKDDTIFAWESDTLNCKYQLPVPPGKSPHYKAYAPTRDGRLLAAGGRSRFIHLWDLDTHRLLRIIELPIKVTTVKQLVFLPDNFDAGASQTLGVLSQDGIIRFINIHTCKLLFDVGGVENRINNAAVSPGGRYLVAVMEDGSLHVYNLHTMSEELSKPPAPLVKVVTNNKMSETMSTERSSVLKKNRSMSAPARGKENRLEEWESEKDLPETLNSDRLKAILKGYGEYPTKYRMFIWRSILRLPENHTAYAALVDKGTHPAYSKIHEDYPVKSRKLLRILQRILSALAHWSPIFGETQYLPVLAFPFVKLFQNNHLVCFEILTTFMVNWGAHWFEYFPNPPINILAMIENVLAHHDKYLLEHFVKYGVTSQIYAWPLLETLFSEVLTRDEWLMLFDNVFTNHPSFLLMVVVAYAMSARGPLMQCVELDDFRYFYHHRNAVDVRRVLKEAYRLMEATPEDIHPRGSLEDFKPLTVGQYPVFNKYPKFIVDYQVQERERIRQEELDYMRQRQVSLEMQKETARKQQEEEAWYRQQQLLLDAEEKRRRMIQTEEQKLVDQRKRLYAMNREVKLKELQLLDAARRKFLHFQKQQREAELRRLDDEVQRKALMRDQETETALEEAEIRNLELELQKKMFEQELFRDFATAGQQLRTEQDMHRKQAELEERIQQRLRDAERERQVEIRKQLQENLAKAAQQNIEAWAQNEFEYRRRVEDLERETKGVQLAKTSSENRQLEREVHDLMMQCQEKREKDVEDKQEELGEQKHLAAQADRNRLEFVEDEARIAQEHGKSMTEDALYASRKQRLGQSYLNNTTQSSAWNTLQTSTDPESSVSLERSSRTFDKQELALLNEVRRLRQKLAIENRNKKPPLAKTSSENRQLEREVHDLMMQCQEKREKDVEDKQEELGEQKHLAAQADRNRLEFVEDEARIAQEHGKSMTEDALYASRKQRLGQSYLNNTTQSSAWNTLQTSTDPESSVSLERSSRTFDKQELALLNEVRRLRQKLAIENRNKKPPVNYDST</sequence>
<dbReference type="GO" id="GO:0060090">
    <property type="term" value="F:molecular adaptor activity"/>
    <property type="evidence" value="ECO:0007669"/>
    <property type="project" value="UniProtKB-ARBA"/>
</dbReference>
<feature type="compositionally biased region" description="Basic and acidic residues" evidence="13">
    <location>
        <begin position="383"/>
        <end position="392"/>
    </location>
</feature>
<dbReference type="InterPro" id="IPR000195">
    <property type="entry name" value="Rab-GAP-TBC_dom"/>
</dbReference>
<comment type="function">
    <text evidence="11">Molecular adapter which is involved in cilium biogenesis. Part of a functional complex including OFD1 a centriolar protein involved in cilium assembly. Could regulate the cAMP-dependent phosphorylation of OFD1, and its subsequent ubiquitination by PJA2 which ultimately leads to its proteasomal degradation.</text>
</comment>
<dbReference type="AlphaFoldDB" id="K1PYW2"/>
<keyword evidence="8 12" id="KW-0175">Coiled coil</keyword>
<dbReference type="FunFam" id="2.130.10.10:FF:000185">
    <property type="entry name" value="TBC1 domain family member 31 isoform X1"/>
    <property type="match status" value="1"/>
</dbReference>
<dbReference type="SUPFAM" id="SSF50998">
    <property type="entry name" value="Quinoprotein alcohol dehydrogenase-like"/>
    <property type="match status" value="1"/>
</dbReference>
<evidence type="ECO:0000256" key="2">
    <source>
        <dbReference type="ARBA" id="ARBA00004607"/>
    </source>
</evidence>
<feature type="region of interest" description="Disordered" evidence="13">
    <location>
        <begin position="1"/>
        <end position="27"/>
    </location>
</feature>
<dbReference type="Gene3D" id="1.10.472.80">
    <property type="entry name" value="Ypt/Rab-GAP domain of gyp1p, domain 3"/>
    <property type="match status" value="1"/>
</dbReference>
<dbReference type="InterPro" id="IPR011047">
    <property type="entry name" value="Quinoprotein_ADH-like_sf"/>
</dbReference>
<evidence type="ECO:0000256" key="1">
    <source>
        <dbReference type="ARBA" id="ARBA00004120"/>
    </source>
</evidence>
<feature type="compositionally biased region" description="Basic and acidic residues" evidence="13">
    <location>
        <begin position="1066"/>
        <end position="1106"/>
    </location>
</feature>
<dbReference type="SMART" id="SM00320">
    <property type="entry name" value="WD40"/>
    <property type="match status" value="7"/>
</dbReference>